<organism evidence="3 4">
    <name type="scientific">Petrolisthes cinctipes</name>
    <name type="common">Flat porcelain crab</name>
    <dbReference type="NCBI Taxonomy" id="88211"/>
    <lineage>
        <taxon>Eukaryota</taxon>
        <taxon>Metazoa</taxon>
        <taxon>Ecdysozoa</taxon>
        <taxon>Arthropoda</taxon>
        <taxon>Crustacea</taxon>
        <taxon>Multicrustacea</taxon>
        <taxon>Malacostraca</taxon>
        <taxon>Eumalacostraca</taxon>
        <taxon>Eucarida</taxon>
        <taxon>Decapoda</taxon>
        <taxon>Pleocyemata</taxon>
        <taxon>Anomura</taxon>
        <taxon>Galatheoidea</taxon>
        <taxon>Porcellanidae</taxon>
        <taxon>Petrolisthes</taxon>
    </lineage>
</organism>
<sequence length="195" mass="19752">MDAGVPGGGARGSKAGKGAGGGVGRYGYRGVYNAASYEVTWEDIVLAMQLSAMCFGALLALCVVACCAYKICGPAEEEDFSNRYSVLKPLHPPRLPPELLREIYTLPSTATTPSGAAVAAAAALNTPRRQIAAKPAVTTPPPPPAPDPPEQKKGPEVGTGGVVDIGIGPGVEGGAEVHHSRGGWDGGPVWPGSPA</sequence>
<evidence type="ECO:0000313" key="3">
    <source>
        <dbReference type="EMBL" id="KAK3849131.1"/>
    </source>
</evidence>
<comment type="caution">
    <text evidence="3">The sequence shown here is derived from an EMBL/GenBank/DDBJ whole genome shotgun (WGS) entry which is preliminary data.</text>
</comment>
<protein>
    <submittedName>
        <fullName evidence="3">Uncharacterized protein</fullName>
    </submittedName>
</protein>
<reference evidence="3" key="1">
    <citation type="submission" date="2023-10" db="EMBL/GenBank/DDBJ databases">
        <title>Genome assemblies of two species of porcelain crab, Petrolisthes cinctipes and Petrolisthes manimaculis (Anomura: Porcellanidae).</title>
        <authorList>
            <person name="Angst P."/>
        </authorList>
    </citation>
    <scope>NUCLEOTIDE SEQUENCE</scope>
    <source>
        <strain evidence="3">PB745_01</strain>
        <tissue evidence="3">Gill</tissue>
    </source>
</reference>
<keyword evidence="2" id="KW-0812">Transmembrane</keyword>
<dbReference type="AlphaFoldDB" id="A0AAE1EH88"/>
<accession>A0AAE1EH88</accession>
<evidence type="ECO:0000256" key="2">
    <source>
        <dbReference type="SAM" id="Phobius"/>
    </source>
</evidence>
<name>A0AAE1EH88_PETCI</name>
<keyword evidence="2" id="KW-0472">Membrane</keyword>
<feature type="region of interest" description="Disordered" evidence="1">
    <location>
        <begin position="134"/>
        <end position="195"/>
    </location>
</feature>
<feature type="transmembrane region" description="Helical" evidence="2">
    <location>
        <begin position="46"/>
        <end position="69"/>
    </location>
</feature>
<feature type="compositionally biased region" description="Gly residues" evidence="1">
    <location>
        <begin position="157"/>
        <end position="173"/>
    </location>
</feature>
<evidence type="ECO:0000313" key="4">
    <source>
        <dbReference type="Proteomes" id="UP001286313"/>
    </source>
</evidence>
<keyword evidence="4" id="KW-1185">Reference proteome</keyword>
<gene>
    <name evidence="3" type="ORF">Pcinc_044103</name>
</gene>
<feature type="compositionally biased region" description="Pro residues" evidence="1">
    <location>
        <begin position="138"/>
        <end position="148"/>
    </location>
</feature>
<evidence type="ECO:0000256" key="1">
    <source>
        <dbReference type="SAM" id="MobiDB-lite"/>
    </source>
</evidence>
<dbReference type="EMBL" id="JAWQEG010009120">
    <property type="protein sequence ID" value="KAK3849131.1"/>
    <property type="molecule type" value="Genomic_DNA"/>
</dbReference>
<dbReference type="Proteomes" id="UP001286313">
    <property type="component" value="Unassembled WGS sequence"/>
</dbReference>
<keyword evidence="2" id="KW-1133">Transmembrane helix</keyword>
<proteinExistence type="predicted"/>